<dbReference type="RefSeq" id="WP_231926337.1">
    <property type="nucleotide sequence ID" value="NZ_LS483452.1"/>
</dbReference>
<protein>
    <submittedName>
        <fullName evidence="1">Periplasmic protein TorT</fullName>
    </submittedName>
</protein>
<reference evidence="2" key="1">
    <citation type="submission" date="2018-06" db="EMBL/GenBank/DDBJ databases">
        <authorList>
            <person name="Cea G.-C."/>
            <person name="William W."/>
        </authorList>
    </citation>
    <scope>NUCLEOTIDE SEQUENCE [LARGE SCALE GENOMIC DNA]</scope>
    <source>
        <strain evidence="2">DB21MT-2</strain>
    </source>
</reference>
<dbReference type="KEGG" id="sbk:SHEWBE_3885"/>
<evidence type="ECO:0000313" key="1">
    <source>
        <dbReference type="EMBL" id="SQH77848.1"/>
    </source>
</evidence>
<accession>A0A330M6T9</accession>
<dbReference type="AlphaFoldDB" id="A0A330M6T9"/>
<dbReference type="EMBL" id="LS483452">
    <property type="protein sequence ID" value="SQH77848.1"/>
    <property type="molecule type" value="Genomic_DNA"/>
</dbReference>
<name>A0A330M6T9_9GAMM</name>
<dbReference type="Proteomes" id="UP000250123">
    <property type="component" value="Chromosome SHEWBE"/>
</dbReference>
<proteinExistence type="predicted"/>
<organism evidence="1 2">
    <name type="scientific">Shewanella benthica</name>
    <dbReference type="NCBI Taxonomy" id="43661"/>
    <lineage>
        <taxon>Bacteria</taxon>
        <taxon>Pseudomonadati</taxon>
        <taxon>Pseudomonadota</taxon>
        <taxon>Gammaproteobacteria</taxon>
        <taxon>Alteromonadales</taxon>
        <taxon>Shewanellaceae</taxon>
        <taxon>Shewanella</taxon>
    </lineage>
</organism>
<dbReference type="Gene3D" id="3.40.50.2300">
    <property type="match status" value="1"/>
</dbReference>
<gene>
    <name evidence="1" type="ORF">SHEWBE_3885</name>
</gene>
<evidence type="ECO:0000313" key="2">
    <source>
        <dbReference type="Proteomes" id="UP000250123"/>
    </source>
</evidence>
<sequence length="104" mass="11429">MAQLRGNSQPAPQIKLVSSYLSPAVLRGLFRNRVAFSSDDSVVLQGKLAIDVVVRELEGAKPFGDIGPPIQGLQGDVLKKHKLENSLAPAEFYPIYRVNSKKQR</sequence>